<keyword evidence="5" id="KW-0862">Zinc</keyword>
<dbReference type="InterPro" id="IPR036236">
    <property type="entry name" value="Znf_C2H2_sf"/>
</dbReference>
<dbReference type="OrthoDB" id="21474at2759"/>
<reference evidence="12" key="1">
    <citation type="submission" date="2015-06" db="EMBL/GenBank/DDBJ databases">
        <title>Expansion of signal transduction pathways in fungi by whole-genome duplication.</title>
        <authorList>
            <consortium name="DOE Joint Genome Institute"/>
            <person name="Corrochano L.M."/>
            <person name="Kuo A."/>
            <person name="Marcet-Houben M."/>
            <person name="Polaino S."/>
            <person name="Salamov A."/>
            <person name="Villalobos J.M."/>
            <person name="Alvarez M.I."/>
            <person name="Avalos J."/>
            <person name="Benito E.P."/>
            <person name="Benoit I."/>
            <person name="Burger G."/>
            <person name="Camino L.P."/>
            <person name="Canovas D."/>
            <person name="Cerda-Olmedo E."/>
            <person name="Cheng J.-F."/>
            <person name="Dominguez A."/>
            <person name="Elias M."/>
            <person name="Eslava A.P."/>
            <person name="Glaser F."/>
            <person name="Grimwood J."/>
            <person name="Gutierrez G."/>
            <person name="Heitman J."/>
            <person name="Henrissat B."/>
            <person name="Iturriaga E.A."/>
            <person name="Lang B.F."/>
            <person name="Lavin J.L."/>
            <person name="Lee S."/>
            <person name="Li W."/>
            <person name="Lindquist E."/>
            <person name="Lopez-Garcia S."/>
            <person name="Luque E.M."/>
            <person name="Marcos A.T."/>
            <person name="Martin J."/>
            <person name="McCluskey K."/>
            <person name="Medina H.R."/>
            <person name="Miralles-Duran A."/>
            <person name="Miyazaki A."/>
            <person name="Munoz-Torres E."/>
            <person name="Oguiza J.A."/>
            <person name="Ohm R."/>
            <person name="Olmedo M."/>
            <person name="Orejas M."/>
            <person name="Ortiz-Castellanos L."/>
            <person name="Pisabarro A.G."/>
            <person name="Rodriguez-Romero J."/>
            <person name="Ruiz-Herrera J."/>
            <person name="Ruiz-Vazquez R."/>
            <person name="Sanz C."/>
            <person name="Schackwitz W."/>
            <person name="Schmutz J."/>
            <person name="Shahriari M."/>
            <person name="Shelest E."/>
            <person name="Silva-Franco F."/>
            <person name="Soanes D."/>
            <person name="Syed K."/>
            <person name="Tagua V.G."/>
            <person name="Talbot N.J."/>
            <person name="Thon M."/>
            <person name="De vries R.P."/>
            <person name="Wiebenga A."/>
            <person name="Yadav J.S."/>
            <person name="Braun E.L."/>
            <person name="Baker S."/>
            <person name="Garre V."/>
            <person name="Horwitz B."/>
            <person name="Torres-Martinez S."/>
            <person name="Idnurm A."/>
            <person name="Herrera-Estrella A."/>
            <person name="Gabaldon T."/>
            <person name="Grigoriev I.V."/>
        </authorList>
    </citation>
    <scope>NUCLEOTIDE SEQUENCE [LARGE SCALE GENOMIC DNA]</scope>
    <source>
        <strain evidence="12">NRRL 1555(-)</strain>
    </source>
</reference>
<dbReference type="GO" id="GO:0008270">
    <property type="term" value="F:zinc ion binding"/>
    <property type="evidence" value="ECO:0007669"/>
    <property type="project" value="UniProtKB-KW"/>
</dbReference>
<dbReference type="GO" id="GO:0000122">
    <property type="term" value="P:negative regulation of transcription by RNA polymerase II"/>
    <property type="evidence" value="ECO:0007669"/>
    <property type="project" value="TreeGrafter"/>
</dbReference>
<dbReference type="PANTHER" id="PTHR13100">
    <property type="entry name" value="CELL GROWTH-REGULATING NUCLEOLAR PROTEIN LYAR"/>
    <property type="match status" value="1"/>
</dbReference>
<feature type="region of interest" description="Disordered" evidence="9">
    <location>
        <begin position="90"/>
        <end position="121"/>
    </location>
</feature>
<dbReference type="InterPro" id="IPR014898">
    <property type="entry name" value="Znf_C2H2_LYAR"/>
</dbReference>
<evidence type="ECO:0000256" key="7">
    <source>
        <dbReference type="ARBA" id="ARBA00061084"/>
    </source>
</evidence>
<dbReference type="Proteomes" id="UP000077315">
    <property type="component" value="Unassembled WGS sequence"/>
</dbReference>
<keyword evidence="6" id="KW-0539">Nucleus</keyword>
<evidence type="ECO:0000256" key="3">
    <source>
        <dbReference type="ARBA" id="ARBA00022737"/>
    </source>
</evidence>
<comment type="subcellular location">
    <subcellularLocation>
        <location evidence="1">Nucleus</location>
    </subcellularLocation>
</comment>
<dbReference type="GO" id="GO:0005730">
    <property type="term" value="C:nucleolus"/>
    <property type="evidence" value="ECO:0007669"/>
    <property type="project" value="TreeGrafter"/>
</dbReference>
<dbReference type="STRING" id="763407.A0A167KEW0"/>
<dbReference type="InterPro" id="IPR039999">
    <property type="entry name" value="LYAR"/>
</dbReference>
<evidence type="ECO:0000256" key="4">
    <source>
        <dbReference type="ARBA" id="ARBA00022771"/>
    </source>
</evidence>
<dbReference type="Pfam" id="PF08790">
    <property type="entry name" value="zf-LYAR"/>
    <property type="match status" value="1"/>
</dbReference>
<keyword evidence="3" id="KW-0677">Repeat</keyword>
<dbReference type="VEuPathDB" id="FungiDB:PHYBLDRAFT_68305"/>
<dbReference type="GO" id="GO:0006364">
    <property type="term" value="P:rRNA processing"/>
    <property type="evidence" value="ECO:0007669"/>
    <property type="project" value="TreeGrafter"/>
</dbReference>
<dbReference type="PROSITE" id="PS51804">
    <property type="entry name" value="ZF_C2HC_LYAR"/>
    <property type="match status" value="1"/>
</dbReference>
<evidence type="ECO:0000256" key="9">
    <source>
        <dbReference type="SAM" id="MobiDB-lite"/>
    </source>
</evidence>
<dbReference type="RefSeq" id="XP_018285975.1">
    <property type="nucleotide sequence ID" value="XM_018441927.1"/>
</dbReference>
<keyword evidence="4 8" id="KW-0863">Zinc-finger</keyword>
<proteinExistence type="inferred from homology"/>
<comment type="similarity">
    <text evidence="7">Belongs to the UPF0743 family.</text>
</comment>
<name>A0A167KEW0_PHYB8</name>
<feature type="compositionally biased region" description="Basic and acidic residues" evidence="9">
    <location>
        <begin position="91"/>
        <end position="121"/>
    </location>
</feature>
<protein>
    <recommendedName>
        <fullName evidence="10">Zinc finger C2H2 LYAR-type domain-containing protein</fullName>
    </recommendedName>
</protein>
<dbReference type="FunCoup" id="A0A167KEW0">
    <property type="interactions" value="55"/>
</dbReference>
<organism evidence="11 12">
    <name type="scientific">Phycomyces blakesleeanus (strain ATCC 8743b / DSM 1359 / FGSC 10004 / NBRC 33097 / NRRL 1555)</name>
    <dbReference type="NCBI Taxonomy" id="763407"/>
    <lineage>
        <taxon>Eukaryota</taxon>
        <taxon>Fungi</taxon>
        <taxon>Fungi incertae sedis</taxon>
        <taxon>Mucoromycota</taxon>
        <taxon>Mucoromycotina</taxon>
        <taxon>Mucoromycetes</taxon>
        <taxon>Mucorales</taxon>
        <taxon>Phycomycetaceae</taxon>
        <taxon>Phycomyces</taxon>
    </lineage>
</organism>
<accession>A0A167KEW0</accession>
<evidence type="ECO:0000259" key="10">
    <source>
        <dbReference type="Pfam" id="PF08790"/>
    </source>
</evidence>
<sequence length="208" mass="23507">MVSFQCDGCSDVVKKPKLNQHGQRCRATFTCIDCSTTFMGYDYQSHTSCITEAEKYQKALYKGKKAVPQKAATPKSTPAAVTKPVSLVEQLKQKKAESEEPSEETKKRKSSDELKDAAKKQKSTEWSLTEISSDMAENMEFALKHVLKENSLSLNDARKKALELIENHPKSSLSKSEKKDLKKQFDKSLQITLENNTLTLKRKLSWNP</sequence>
<evidence type="ECO:0000256" key="6">
    <source>
        <dbReference type="ARBA" id="ARBA00023242"/>
    </source>
</evidence>
<keyword evidence="2" id="KW-0479">Metal-binding</keyword>
<dbReference type="GeneID" id="29002833"/>
<feature type="domain" description="Zinc finger C2H2 LYAR-type" evidence="10">
    <location>
        <begin position="29"/>
        <end position="56"/>
    </location>
</feature>
<evidence type="ECO:0000313" key="11">
    <source>
        <dbReference type="EMBL" id="OAD67935.1"/>
    </source>
</evidence>
<dbReference type="EMBL" id="KV440997">
    <property type="protein sequence ID" value="OAD67935.1"/>
    <property type="molecule type" value="Genomic_DNA"/>
</dbReference>
<evidence type="ECO:0000256" key="1">
    <source>
        <dbReference type="ARBA" id="ARBA00004123"/>
    </source>
</evidence>
<dbReference type="SUPFAM" id="SSF57667">
    <property type="entry name" value="beta-beta-alpha zinc fingers"/>
    <property type="match status" value="2"/>
</dbReference>
<dbReference type="Gene3D" id="3.30.1490.490">
    <property type="match status" value="1"/>
</dbReference>
<dbReference type="FunFam" id="3.30.1490.490:FF:000001">
    <property type="entry name" value="cell growth-regulating nucleolar protein-like"/>
    <property type="match status" value="1"/>
</dbReference>
<evidence type="ECO:0000313" key="12">
    <source>
        <dbReference type="Proteomes" id="UP000077315"/>
    </source>
</evidence>
<evidence type="ECO:0000256" key="5">
    <source>
        <dbReference type="ARBA" id="ARBA00022833"/>
    </source>
</evidence>
<evidence type="ECO:0000256" key="8">
    <source>
        <dbReference type="PROSITE-ProRule" id="PRU01145"/>
    </source>
</evidence>
<evidence type="ECO:0000256" key="2">
    <source>
        <dbReference type="ARBA" id="ARBA00022723"/>
    </source>
</evidence>
<dbReference type="InParanoid" id="A0A167KEW0"/>
<keyword evidence="12" id="KW-1185">Reference proteome</keyword>
<dbReference type="GO" id="GO:0003677">
    <property type="term" value="F:DNA binding"/>
    <property type="evidence" value="ECO:0007669"/>
    <property type="project" value="InterPro"/>
</dbReference>
<dbReference type="PANTHER" id="PTHR13100:SF10">
    <property type="entry name" value="CELL GROWTH-REGULATING NUCLEOLAR PROTEIN"/>
    <property type="match status" value="1"/>
</dbReference>
<gene>
    <name evidence="11" type="ORF">PHYBLDRAFT_68305</name>
</gene>
<dbReference type="AlphaFoldDB" id="A0A167KEW0"/>